<dbReference type="Proteomes" id="UP001240157">
    <property type="component" value="Unassembled WGS sequence"/>
</dbReference>
<evidence type="ECO:0000313" key="1">
    <source>
        <dbReference type="EMBL" id="MDQ7176898.1"/>
    </source>
</evidence>
<gene>
    <name evidence="1" type="ORF">RCF65_13120</name>
</gene>
<reference evidence="1 2" key="1">
    <citation type="submission" date="2023-08" db="EMBL/GenBank/DDBJ databases">
        <title>Whole genome sequencing of Staphylococcus chromogenes NNSch 2386.</title>
        <authorList>
            <person name="Kropotov V.S."/>
            <person name="Boriskina E.V."/>
            <person name="Gordinskaya N.A."/>
            <person name="Shkurkina I.S."/>
            <person name="Kryazhev D.V."/>
            <person name="Alekseeva A.E."/>
            <person name="Makhova M.A."/>
        </authorList>
    </citation>
    <scope>NUCLEOTIDE SEQUENCE [LARGE SCALE GENOMIC DNA]</scope>
    <source>
        <strain evidence="1 2">NNSch 2386</strain>
    </source>
</reference>
<feature type="non-terminal residue" evidence="1">
    <location>
        <position position="1"/>
    </location>
</feature>
<proteinExistence type="predicted"/>
<organism evidence="1 2">
    <name type="scientific">Staphylococcus chromogenes</name>
    <name type="common">Staphylococcus hyicus subsp. chromogenes</name>
    <dbReference type="NCBI Taxonomy" id="46126"/>
    <lineage>
        <taxon>Bacteria</taxon>
        <taxon>Bacillati</taxon>
        <taxon>Bacillota</taxon>
        <taxon>Bacilli</taxon>
        <taxon>Bacillales</taxon>
        <taxon>Staphylococcaceae</taxon>
        <taxon>Staphylococcus</taxon>
    </lineage>
</organism>
<accession>A0ABD5B0F7</accession>
<sequence>NEIGNAVRSAYNHQLLIMGYKEVVHNQDFVAIENQFLVNDISQLSNALKEIGNHRGQFETRLALQQRHANAVPVSTFKYALVQALSG</sequence>
<name>A0ABD5B0F7_STACR</name>
<dbReference type="AlphaFoldDB" id="A0ABD5B0F7"/>
<comment type="caution">
    <text evidence="1">The sequence shown here is derived from an EMBL/GenBank/DDBJ whole genome shotgun (WGS) entry which is preliminary data.</text>
</comment>
<dbReference type="EMBL" id="JAVGJF010000542">
    <property type="protein sequence ID" value="MDQ7176898.1"/>
    <property type="molecule type" value="Genomic_DNA"/>
</dbReference>
<evidence type="ECO:0000313" key="2">
    <source>
        <dbReference type="Proteomes" id="UP001240157"/>
    </source>
</evidence>
<protein>
    <submittedName>
        <fullName evidence="1">Accessory Sec system glycosylation chaperone GtfB</fullName>
    </submittedName>
</protein>